<protein>
    <submittedName>
        <fullName evidence="2">Glucose-induced degradation protein 4 like protein</fullName>
    </submittedName>
</protein>
<proteinExistence type="inferred from homology"/>
<keyword evidence="3" id="KW-1185">Reference proteome</keyword>
<comment type="similarity">
    <text evidence="1">Belongs to the GID4/VID24 family.</text>
</comment>
<dbReference type="PANTHER" id="PTHR14534:SF3">
    <property type="entry name" value="GID COMPLEX SUBUNIT 4 HOMOLOG"/>
    <property type="match status" value="1"/>
</dbReference>
<gene>
    <name evidence="2" type="primary">Gid4</name>
    <name evidence="2" type="ORF">TCON_0284</name>
</gene>
<dbReference type="PANTHER" id="PTHR14534">
    <property type="entry name" value="VACUOLAR IMPORT AND DEGRADATION PROTEIN 24"/>
    <property type="match status" value="1"/>
</dbReference>
<dbReference type="EMBL" id="SBIQ01000010">
    <property type="protein sequence ID" value="KAF7684524.1"/>
    <property type="molecule type" value="Genomic_DNA"/>
</dbReference>
<reference evidence="2 3" key="1">
    <citation type="submission" date="2019-01" db="EMBL/GenBank/DDBJ databases">
        <title>Genomes sequencing and comparative genomics of infectious freshwater microsporidia, Cucumispora dikerogammari and Thelohania contejeani.</title>
        <authorList>
            <person name="Cormier A."/>
            <person name="Giraud I."/>
            <person name="Wattier R."/>
            <person name="Teixeira M."/>
            <person name="Grandjean F."/>
            <person name="Rigaud T."/>
            <person name="Cordaux R."/>
        </authorList>
    </citation>
    <scope>NUCLEOTIDE SEQUENCE [LARGE SCALE GENOMIC DNA]</scope>
    <source>
        <strain evidence="2">T1</strain>
        <tissue evidence="2">Spores</tissue>
    </source>
</reference>
<accession>A0ABQ7I273</accession>
<evidence type="ECO:0000256" key="1">
    <source>
        <dbReference type="ARBA" id="ARBA00061469"/>
    </source>
</evidence>
<comment type="caution">
    <text evidence="2">The sequence shown here is derived from an EMBL/GenBank/DDBJ whole genome shotgun (WGS) entry which is preliminary data.</text>
</comment>
<evidence type="ECO:0000313" key="3">
    <source>
        <dbReference type="Proteomes" id="UP001516464"/>
    </source>
</evidence>
<evidence type="ECO:0000313" key="2">
    <source>
        <dbReference type="EMBL" id="KAF7684524.1"/>
    </source>
</evidence>
<dbReference type="Pfam" id="PF09783">
    <property type="entry name" value="Vac_ImportDeg"/>
    <property type="match status" value="1"/>
</dbReference>
<dbReference type="InterPro" id="IPR018618">
    <property type="entry name" value="GID4/10-like"/>
</dbReference>
<sequence>MKKVYCELKNGGAYTGHQITNNGSFKIEMTIDSINFKTSYICGTFKIYNLTRHHELISTYFEGEIVGRVYPFDYNKYFNKNISKDQEEKHWRIFPEWKQEYITNPNLYNPETNKYLYLRVKEIFILPDPNVTNIPGASIEGLYYFCYYKAKDVFAGFYYFKDAHSISTQYIILEGIKKNTFASYEIR</sequence>
<name>A0ABQ7I273_9MICR</name>
<dbReference type="Proteomes" id="UP001516464">
    <property type="component" value="Unassembled WGS sequence"/>
</dbReference>
<organism evidence="2 3">
    <name type="scientific">Astathelohania contejeani</name>
    <dbReference type="NCBI Taxonomy" id="164912"/>
    <lineage>
        <taxon>Eukaryota</taxon>
        <taxon>Fungi</taxon>
        <taxon>Fungi incertae sedis</taxon>
        <taxon>Microsporidia</taxon>
        <taxon>Astathelohaniidae</taxon>
        <taxon>Astathelohania</taxon>
    </lineage>
</organism>